<protein>
    <recommendedName>
        <fullName evidence="2">PX domain-containing protein</fullName>
    </recommendedName>
</protein>
<sequence length="559" mass="62607">MCTKPGTNKSNLTSSYQTIIKHVCDNRKRVVMGEKGPCAISTNVSKPEKHGSGKSAVVDYLLTTSFDGGSESLVRRSFDDFEWIQRRLVKERMGIIVPILSNKKPAKIKDQFFEPFINLRQENMDRFLQRVIHHPELVDAPCLLAFFTANPTDWIGAKENSANDKDALLKENTTNENGEDDFGNGLDTIHIDAHAAMHTPDPKEKKNVMRRWFSEKRTQWALKNENLALEETPAETKKFADVKTYASHLEVCVRILSEDYKEILSSNAVLAEKTGTMGASFAQLWGEHELSSTNSSNIYQNLGKVWANVSERIKNHVSFGERYFQNPIDDLVMDVLALQDALACRKEAVYAYTKLSKQGQNINKQLDKIRMAGNMVSQQDKYYKLETELRHCDNKIAESRNHSDLVTTRLERDIERFRVEWHERMRHVLEVFHKQQVEYLQSQVNEFSSVLPALSSLDSTRSDLTEKLPEPEQLGINMSIGSSGTKVSVGLVGASDSSPPPAAEIPVKLDGDASPNLQAISLNSSFSSDDGFDAAPAMGGESTVSDETDTSSQPIVKSV</sequence>
<feature type="region of interest" description="Disordered" evidence="1">
    <location>
        <begin position="522"/>
        <end position="559"/>
    </location>
</feature>
<dbReference type="Gene3D" id="3.30.1520.10">
    <property type="entry name" value="Phox-like domain"/>
    <property type="match status" value="1"/>
</dbReference>
<dbReference type="Pfam" id="PF09325">
    <property type="entry name" value="Vps5"/>
    <property type="match status" value="1"/>
</dbReference>
<name>A0A7S4ABA1_9STRA</name>
<dbReference type="GO" id="GO:0035091">
    <property type="term" value="F:phosphatidylinositol binding"/>
    <property type="evidence" value="ECO:0007669"/>
    <property type="project" value="InterPro"/>
</dbReference>
<dbReference type="SMART" id="SM00312">
    <property type="entry name" value="PX"/>
    <property type="match status" value="1"/>
</dbReference>
<dbReference type="PANTHER" id="PTHR10555">
    <property type="entry name" value="SORTING NEXIN"/>
    <property type="match status" value="1"/>
</dbReference>
<dbReference type="AlphaFoldDB" id="A0A7S4ABA1"/>
<proteinExistence type="predicted"/>
<dbReference type="InterPro" id="IPR036871">
    <property type="entry name" value="PX_dom_sf"/>
</dbReference>
<evidence type="ECO:0000256" key="1">
    <source>
        <dbReference type="SAM" id="MobiDB-lite"/>
    </source>
</evidence>
<feature type="domain" description="PX" evidence="2">
    <location>
        <begin position="38"/>
        <end position="154"/>
    </location>
</feature>
<dbReference type="Pfam" id="PF00787">
    <property type="entry name" value="PX"/>
    <property type="match status" value="1"/>
</dbReference>
<dbReference type="PROSITE" id="PS50195">
    <property type="entry name" value="PX"/>
    <property type="match status" value="1"/>
</dbReference>
<reference evidence="3" key="1">
    <citation type="submission" date="2021-01" db="EMBL/GenBank/DDBJ databases">
        <authorList>
            <person name="Corre E."/>
            <person name="Pelletier E."/>
            <person name="Niang G."/>
            <person name="Scheremetjew M."/>
            <person name="Finn R."/>
            <person name="Kale V."/>
            <person name="Holt S."/>
            <person name="Cochrane G."/>
            <person name="Meng A."/>
            <person name="Brown T."/>
            <person name="Cohen L."/>
        </authorList>
    </citation>
    <scope>NUCLEOTIDE SEQUENCE</scope>
    <source>
        <strain evidence="3">10249 10 AB</strain>
    </source>
</reference>
<dbReference type="InterPro" id="IPR027267">
    <property type="entry name" value="AH/BAR_dom_sf"/>
</dbReference>
<dbReference type="InterPro" id="IPR001683">
    <property type="entry name" value="PX_dom"/>
</dbReference>
<evidence type="ECO:0000259" key="2">
    <source>
        <dbReference type="PROSITE" id="PS50195"/>
    </source>
</evidence>
<evidence type="ECO:0000313" key="3">
    <source>
        <dbReference type="EMBL" id="CAE0709940.1"/>
    </source>
</evidence>
<dbReference type="GO" id="GO:0005768">
    <property type="term" value="C:endosome"/>
    <property type="evidence" value="ECO:0007669"/>
    <property type="project" value="TreeGrafter"/>
</dbReference>
<dbReference type="EMBL" id="HBIX01003458">
    <property type="protein sequence ID" value="CAE0709940.1"/>
    <property type="molecule type" value="Transcribed_RNA"/>
</dbReference>
<dbReference type="Gene3D" id="1.20.1270.60">
    <property type="entry name" value="Arfaptin homology (AH) domain/BAR domain"/>
    <property type="match status" value="1"/>
</dbReference>
<dbReference type="InterPro" id="IPR015404">
    <property type="entry name" value="Vps5_C"/>
</dbReference>
<accession>A0A7S4ABA1</accession>
<dbReference type="PANTHER" id="PTHR10555:SF170">
    <property type="entry name" value="FI18122P1"/>
    <property type="match status" value="1"/>
</dbReference>
<gene>
    <name evidence="3" type="ORF">PAUS00366_LOCUS2660</name>
</gene>
<organism evidence="3">
    <name type="scientific">Pseudo-nitzschia australis</name>
    <dbReference type="NCBI Taxonomy" id="44445"/>
    <lineage>
        <taxon>Eukaryota</taxon>
        <taxon>Sar</taxon>
        <taxon>Stramenopiles</taxon>
        <taxon>Ochrophyta</taxon>
        <taxon>Bacillariophyta</taxon>
        <taxon>Bacillariophyceae</taxon>
        <taxon>Bacillariophycidae</taxon>
        <taxon>Bacillariales</taxon>
        <taxon>Bacillariaceae</taxon>
        <taxon>Pseudo-nitzschia</taxon>
    </lineage>
</organism>
<dbReference type="SUPFAM" id="SSF64268">
    <property type="entry name" value="PX domain"/>
    <property type="match status" value="1"/>
</dbReference>